<dbReference type="Proteomes" id="UP001597073">
    <property type="component" value="Unassembled WGS sequence"/>
</dbReference>
<sequence length="273" mass="30732">MEIVRVPLATRLQPQISAGDIAFVDYSDKGGPFRNRVLFDHCAISFVQQGQKQIYRAGGDTILRPGQGMLIPEGNSIIAEHSDTNTFYSSFIVFFPGHLGQAFIGSSAKATEPYLHFETNGYIQDYVSHMRSLIQKQQTLSADLARLKVQELLTALHELSPDILGAVLGNHQNTLKAVVEKHLLSALTLEELAFLANRSLSSFKRDFEKQYEVSPQRYIRERRLELAATELSKGRLANDIYLDYGYGHLSNFNTAFKRHFGHTPANWASRNTK</sequence>
<accession>A0ABW2ZDZ1</accession>
<dbReference type="PROSITE" id="PS01124">
    <property type="entry name" value="HTH_ARAC_FAMILY_2"/>
    <property type="match status" value="1"/>
</dbReference>
<dbReference type="InterPro" id="IPR009057">
    <property type="entry name" value="Homeodomain-like_sf"/>
</dbReference>
<dbReference type="PANTHER" id="PTHR46796">
    <property type="entry name" value="HTH-TYPE TRANSCRIPTIONAL ACTIVATOR RHAS-RELATED"/>
    <property type="match status" value="1"/>
</dbReference>
<evidence type="ECO:0000256" key="1">
    <source>
        <dbReference type="ARBA" id="ARBA00023015"/>
    </source>
</evidence>
<keyword evidence="3" id="KW-0804">Transcription</keyword>
<gene>
    <name evidence="5" type="ORF">ACFQZI_05990</name>
</gene>
<comment type="caution">
    <text evidence="5">The sequence shown here is derived from an EMBL/GenBank/DDBJ whole genome shotgun (WGS) entry which is preliminary data.</text>
</comment>
<dbReference type="Pfam" id="PF22200">
    <property type="entry name" value="ExsA_N"/>
    <property type="match status" value="1"/>
</dbReference>
<reference evidence="6" key="1">
    <citation type="journal article" date="2019" name="Int. J. Syst. Evol. Microbiol.">
        <title>The Global Catalogue of Microorganisms (GCM) 10K type strain sequencing project: providing services to taxonomists for standard genome sequencing and annotation.</title>
        <authorList>
            <consortium name="The Broad Institute Genomics Platform"/>
            <consortium name="The Broad Institute Genome Sequencing Center for Infectious Disease"/>
            <person name="Wu L."/>
            <person name="Ma J."/>
        </authorList>
    </citation>
    <scope>NUCLEOTIDE SEQUENCE [LARGE SCALE GENOMIC DNA]</scope>
    <source>
        <strain evidence="6">CCUG 60742</strain>
    </source>
</reference>
<dbReference type="Pfam" id="PF12833">
    <property type="entry name" value="HTH_18"/>
    <property type="match status" value="1"/>
</dbReference>
<dbReference type="EMBL" id="JBHTIA010000003">
    <property type="protein sequence ID" value="MFD0764394.1"/>
    <property type="molecule type" value="Genomic_DNA"/>
</dbReference>
<evidence type="ECO:0000256" key="2">
    <source>
        <dbReference type="ARBA" id="ARBA00023125"/>
    </source>
</evidence>
<keyword evidence="6" id="KW-1185">Reference proteome</keyword>
<evidence type="ECO:0000256" key="3">
    <source>
        <dbReference type="ARBA" id="ARBA00023163"/>
    </source>
</evidence>
<evidence type="ECO:0000259" key="4">
    <source>
        <dbReference type="PROSITE" id="PS01124"/>
    </source>
</evidence>
<dbReference type="SMART" id="SM00342">
    <property type="entry name" value="HTH_ARAC"/>
    <property type="match status" value="1"/>
</dbReference>
<dbReference type="Gene3D" id="1.10.10.60">
    <property type="entry name" value="Homeodomain-like"/>
    <property type="match status" value="1"/>
</dbReference>
<evidence type="ECO:0000313" key="5">
    <source>
        <dbReference type="EMBL" id="MFD0764394.1"/>
    </source>
</evidence>
<proteinExistence type="predicted"/>
<organism evidence="5 6">
    <name type="scientific">Mucilaginibacter lutimaris</name>
    <dbReference type="NCBI Taxonomy" id="931629"/>
    <lineage>
        <taxon>Bacteria</taxon>
        <taxon>Pseudomonadati</taxon>
        <taxon>Bacteroidota</taxon>
        <taxon>Sphingobacteriia</taxon>
        <taxon>Sphingobacteriales</taxon>
        <taxon>Sphingobacteriaceae</taxon>
        <taxon>Mucilaginibacter</taxon>
    </lineage>
</organism>
<dbReference type="InterPro" id="IPR054015">
    <property type="entry name" value="ExsA-like_N"/>
</dbReference>
<dbReference type="PANTHER" id="PTHR46796:SF6">
    <property type="entry name" value="ARAC SUBFAMILY"/>
    <property type="match status" value="1"/>
</dbReference>
<dbReference type="InterPro" id="IPR018060">
    <property type="entry name" value="HTH_AraC"/>
</dbReference>
<protein>
    <submittedName>
        <fullName evidence="5">Helix-turn-helix domain-containing protein</fullName>
    </submittedName>
</protein>
<keyword evidence="1" id="KW-0805">Transcription regulation</keyword>
<dbReference type="InterPro" id="IPR037923">
    <property type="entry name" value="HTH-like"/>
</dbReference>
<feature type="domain" description="HTH araC/xylS-type" evidence="4">
    <location>
        <begin position="173"/>
        <end position="270"/>
    </location>
</feature>
<dbReference type="RefSeq" id="WP_377139734.1">
    <property type="nucleotide sequence ID" value="NZ_JBHTIA010000003.1"/>
</dbReference>
<dbReference type="SUPFAM" id="SSF46689">
    <property type="entry name" value="Homeodomain-like"/>
    <property type="match status" value="2"/>
</dbReference>
<name>A0ABW2ZDZ1_9SPHI</name>
<dbReference type="SUPFAM" id="SSF51215">
    <property type="entry name" value="Regulatory protein AraC"/>
    <property type="match status" value="1"/>
</dbReference>
<evidence type="ECO:0000313" key="6">
    <source>
        <dbReference type="Proteomes" id="UP001597073"/>
    </source>
</evidence>
<dbReference type="InterPro" id="IPR050204">
    <property type="entry name" value="AraC_XylS_family_regulators"/>
</dbReference>
<keyword evidence="2" id="KW-0238">DNA-binding</keyword>